<dbReference type="PROSITE" id="PS51340">
    <property type="entry name" value="MOSC"/>
    <property type="match status" value="1"/>
</dbReference>
<proteinExistence type="predicted"/>
<dbReference type="InterPro" id="IPR005302">
    <property type="entry name" value="MoCF_Sase_C"/>
</dbReference>
<comment type="caution">
    <text evidence="2">The sequence shown here is derived from an EMBL/GenBank/DDBJ whole genome shotgun (WGS) entry which is preliminary data.</text>
</comment>
<organism evidence="2 3">
    <name type="scientific">Nostocoides vanveenii</name>
    <dbReference type="NCBI Taxonomy" id="330835"/>
    <lineage>
        <taxon>Bacteria</taxon>
        <taxon>Bacillati</taxon>
        <taxon>Actinomycetota</taxon>
        <taxon>Actinomycetes</taxon>
        <taxon>Micrococcales</taxon>
        <taxon>Intrasporangiaceae</taxon>
        <taxon>Nostocoides</taxon>
    </lineage>
</organism>
<evidence type="ECO:0000313" key="3">
    <source>
        <dbReference type="Proteomes" id="UP001501475"/>
    </source>
</evidence>
<dbReference type="Proteomes" id="UP001501475">
    <property type="component" value="Unassembled WGS sequence"/>
</dbReference>
<evidence type="ECO:0000313" key="2">
    <source>
        <dbReference type="EMBL" id="GAA1774848.1"/>
    </source>
</evidence>
<dbReference type="EMBL" id="BAAAPN010000103">
    <property type="protein sequence ID" value="GAA1774848.1"/>
    <property type="molecule type" value="Genomic_DNA"/>
</dbReference>
<name>A0ABN2L4E9_9MICO</name>
<dbReference type="Pfam" id="PF03473">
    <property type="entry name" value="MOSC"/>
    <property type="match status" value="1"/>
</dbReference>
<dbReference type="Gene3D" id="2.40.33.20">
    <property type="entry name" value="PK beta-barrel domain-like"/>
    <property type="match status" value="1"/>
</dbReference>
<dbReference type="PANTHER" id="PTHR30212">
    <property type="entry name" value="PROTEIN YIIM"/>
    <property type="match status" value="1"/>
</dbReference>
<dbReference type="InterPro" id="IPR011037">
    <property type="entry name" value="Pyrv_Knase-like_insert_dom_sf"/>
</dbReference>
<protein>
    <submittedName>
        <fullName evidence="2">MOSC domain-containing protein</fullName>
    </submittedName>
</protein>
<dbReference type="SUPFAM" id="SSF50800">
    <property type="entry name" value="PK beta-barrel domain-like"/>
    <property type="match status" value="1"/>
</dbReference>
<dbReference type="PANTHER" id="PTHR30212:SF2">
    <property type="entry name" value="PROTEIN YIIM"/>
    <property type="match status" value="1"/>
</dbReference>
<feature type="domain" description="MOSC" evidence="1">
    <location>
        <begin position="35"/>
        <end position="170"/>
    </location>
</feature>
<dbReference type="RefSeq" id="WP_344068672.1">
    <property type="nucleotide sequence ID" value="NZ_BAAAPN010000103.1"/>
</dbReference>
<sequence>MSGRVQSVNIGLPVPGGPKGLPSGIAKLPAPVIEVRAPGPKLGGLGSGVVGDFLGDRRHHGGDQQAVYAVAREELDWWAGHLGRELPDGMFGENLTTSGLDVDASIVGEVWNVGTAVLKVTGPRVPCVTFASRMREKGWVKRFAKRGRTGAYLAVIEGGEIRSGDAVTVSYVPDHALTVPDVFRAWQGDTELIRRVLALVELDDADRTFFTRRLRAAERSP</sequence>
<evidence type="ECO:0000259" key="1">
    <source>
        <dbReference type="PROSITE" id="PS51340"/>
    </source>
</evidence>
<accession>A0ABN2L4E9</accession>
<dbReference type="InterPro" id="IPR052353">
    <property type="entry name" value="Benzoxazolinone_Detox_Enz"/>
</dbReference>
<gene>
    <name evidence="2" type="ORF">GCM10009810_34680</name>
</gene>
<keyword evidence="3" id="KW-1185">Reference proteome</keyword>
<reference evidence="2 3" key="1">
    <citation type="journal article" date="2019" name="Int. J. Syst. Evol. Microbiol.">
        <title>The Global Catalogue of Microorganisms (GCM) 10K type strain sequencing project: providing services to taxonomists for standard genome sequencing and annotation.</title>
        <authorList>
            <consortium name="The Broad Institute Genomics Platform"/>
            <consortium name="The Broad Institute Genome Sequencing Center for Infectious Disease"/>
            <person name="Wu L."/>
            <person name="Ma J."/>
        </authorList>
    </citation>
    <scope>NUCLEOTIDE SEQUENCE [LARGE SCALE GENOMIC DNA]</scope>
    <source>
        <strain evidence="2 3">JCM 15591</strain>
    </source>
</reference>